<dbReference type="PANTHER" id="PTHR12011:SF347">
    <property type="entry name" value="FI21270P1-RELATED"/>
    <property type="match status" value="1"/>
</dbReference>
<feature type="transmembrane region" description="Helical" evidence="5">
    <location>
        <begin position="188"/>
        <end position="208"/>
    </location>
</feature>
<dbReference type="Proteomes" id="UP001159427">
    <property type="component" value="Unassembled WGS sequence"/>
</dbReference>
<dbReference type="Pfam" id="PF00002">
    <property type="entry name" value="7tm_2"/>
    <property type="match status" value="1"/>
</dbReference>
<evidence type="ECO:0000256" key="5">
    <source>
        <dbReference type="SAM" id="Phobius"/>
    </source>
</evidence>
<accession>A0ABN8M5P5</accession>
<reference evidence="7 8" key="1">
    <citation type="submission" date="2022-05" db="EMBL/GenBank/DDBJ databases">
        <authorList>
            <consortium name="Genoscope - CEA"/>
            <person name="William W."/>
        </authorList>
    </citation>
    <scope>NUCLEOTIDE SEQUENCE [LARGE SCALE GENOMIC DNA]</scope>
</reference>
<proteinExistence type="predicted"/>
<evidence type="ECO:0000259" key="6">
    <source>
        <dbReference type="PROSITE" id="PS50261"/>
    </source>
</evidence>
<feature type="transmembrane region" description="Helical" evidence="5">
    <location>
        <begin position="253"/>
        <end position="276"/>
    </location>
</feature>
<organism evidence="7 8">
    <name type="scientific">Porites evermanni</name>
    <dbReference type="NCBI Taxonomy" id="104178"/>
    <lineage>
        <taxon>Eukaryota</taxon>
        <taxon>Metazoa</taxon>
        <taxon>Cnidaria</taxon>
        <taxon>Anthozoa</taxon>
        <taxon>Hexacorallia</taxon>
        <taxon>Scleractinia</taxon>
        <taxon>Fungiina</taxon>
        <taxon>Poritidae</taxon>
        <taxon>Porites</taxon>
    </lineage>
</organism>
<evidence type="ECO:0000256" key="3">
    <source>
        <dbReference type="ARBA" id="ARBA00022989"/>
    </source>
</evidence>
<evidence type="ECO:0000256" key="2">
    <source>
        <dbReference type="ARBA" id="ARBA00022692"/>
    </source>
</evidence>
<evidence type="ECO:0000256" key="4">
    <source>
        <dbReference type="ARBA" id="ARBA00023136"/>
    </source>
</evidence>
<dbReference type="Gene3D" id="1.20.1070.10">
    <property type="entry name" value="Rhodopsin 7-helix transmembrane proteins"/>
    <property type="match status" value="1"/>
</dbReference>
<evidence type="ECO:0000313" key="7">
    <source>
        <dbReference type="EMBL" id="CAH3022104.1"/>
    </source>
</evidence>
<evidence type="ECO:0000313" key="8">
    <source>
        <dbReference type="Proteomes" id="UP001159427"/>
    </source>
</evidence>
<dbReference type="PRINTS" id="PR00249">
    <property type="entry name" value="GPCRSECRETIN"/>
</dbReference>
<keyword evidence="8" id="KW-1185">Reference proteome</keyword>
<keyword evidence="3 5" id="KW-1133">Transmembrane helix</keyword>
<gene>
    <name evidence="7" type="ORF">PEVE_00014145</name>
</gene>
<name>A0ABN8M5P5_9CNID</name>
<dbReference type="PANTHER" id="PTHR12011">
    <property type="entry name" value="ADHESION G-PROTEIN COUPLED RECEPTOR"/>
    <property type="match status" value="1"/>
</dbReference>
<keyword evidence="4 5" id="KW-0472">Membrane</keyword>
<evidence type="ECO:0000256" key="1">
    <source>
        <dbReference type="ARBA" id="ARBA00004141"/>
    </source>
</evidence>
<dbReference type="PROSITE" id="PS50261">
    <property type="entry name" value="G_PROTEIN_RECEP_F2_4"/>
    <property type="match status" value="1"/>
</dbReference>
<dbReference type="EMBL" id="CALNXI010000206">
    <property type="protein sequence ID" value="CAH3022104.1"/>
    <property type="molecule type" value="Genomic_DNA"/>
</dbReference>
<sequence length="291" mass="33367">MWHFRGECGCEVQSVLLYYQTKVSKVKQTDFVQTATELRGAFKHFINKEIYLNLMTRLKDSMCSRQPKQKSTLWDKIQQYCQLWGPTDLDERENREVHFKNKFCQEVDRSTGLEAGVVISSIGGTKCKPKSGITVVDINHSEGNLTQIVNNVNSSDCLVTSYHEGNRTITVRRIDSGKRERHEKRRKLVELSLISVSLVAIVLSLIFLSCIRQHSIQSSEKLFIHKNFLLSWGIGYAVYIVDVAAFESIYRRTALCSVVAVIRHFFQTAVFTWMLVEAVSLFMKLVKVIST</sequence>
<comment type="subcellular location">
    <subcellularLocation>
        <location evidence="1">Membrane</location>
        <topology evidence="1">Multi-pass membrane protein</topology>
    </subcellularLocation>
</comment>
<feature type="domain" description="G-protein coupled receptors family 2 profile 2" evidence="6">
    <location>
        <begin position="186"/>
        <end position="291"/>
    </location>
</feature>
<feature type="transmembrane region" description="Helical" evidence="5">
    <location>
        <begin position="228"/>
        <end position="246"/>
    </location>
</feature>
<comment type="caution">
    <text evidence="7">The sequence shown here is derived from an EMBL/GenBank/DDBJ whole genome shotgun (WGS) entry which is preliminary data.</text>
</comment>
<keyword evidence="2 5" id="KW-0812">Transmembrane</keyword>
<dbReference type="InterPro" id="IPR017981">
    <property type="entry name" value="GPCR_2-like_7TM"/>
</dbReference>
<dbReference type="InterPro" id="IPR000832">
    <property type="entry name" value="GPCR_2_secretin-like"/>
</dbReference>
<protein>
    <recommendedName>
        <fullName evidence="6">G-protein coupled receptors family 2 profile 2 domain-containing protein</fullName>
    </recommendedName>
</protein>